<comment type="caution">
    <text evidence="4">The sequence shown here is derived from an EMBL/GenBank/DDBJ whole genome shotgun (WGS) entry which is preliminary data.</text>
</comment>
<dbReference type="Gene3D" id="3.20.20.140">
    <property type="entry name" value="Metal-dependent hydrolases"/>
    <property type="match status" value="1"/>
</dbReference>
<keyword evidence="4" id="KW-0378">Hydrolase</keyword>
<comment type="similarity">
    <text evidence="2">Belongs to the metallo-dependent hydrolases superfamily.</text>
</comment>
<evidence type="ECO:0000313" key="5">
    <source>
        <dbReference type="Proteomes" id="UP000019335"/>
    </source>
</evidence>
<proteinExistence type="inferred from homology"/>
<dbReference type="GO" id="GO:0019748">
    <property type="term" value="P:secondary metabolic process"/>
    <property type="evidence" value="ECO:0007669"/>
    <property type="project" value="TreeGrafter"/>
</dbReference>
<reference evidence="4 5" key="1">
    <citation type="journal article" date="2014" name="Mol. Plant">
        <title>Chromosome Scale Genome Assembly and Transcriptome Profiling of Nannochloropsis gaditana in Nitrogen Depletion.</title>
        <authorList>
            <person name="Corteggiani Carpinelli E."/>
            <person name="Telatin A."/>
            <person name="Vitulo N."/>
            <person name="Forcato C."/>
            <person name="D'Angelo M."/>
            <person name="Schiavon R."/>
            <person name="Vezzi A."/>
            <person name="Giacometti G.M."/>
            <person name="Morosinotto T."/>
            <person name="Valle G."/>
        </authorList>
    </citation>
    <scope>NUCLEOTIDE SEQUENCE [LARGE SCALE GENOMIC DNA]</scope>
    <source>
        <strain evidence="4 5">B-31</strain>
    </source>
</reference>
<evidence type="ECO:0000256" key="1">
    <source>
        <dbReference type="ARBA" id="ARBA00023239"/>
    </source>
</evidence>
<dbReference type="AlphaFoldDB" id="W7TWC5"/>
<evidence type="ECO:0000313" key="4">
    <source>
        <dbReference type="EMBL" id="EWM27828.1"/>
    </source>
</evidence>
<gene>
    <name evidence="4" type="ORF">Naga_100074g10</name>
</gene>
<dbReference type="PANTHER" id="PTHR21240:SF28">
    <property type="entry name" value="ISO-OROTATE DECARBOXYLASE (EUROFUNG)"/>
    <property type="match status" value="1"/>
</dbReference>
<dbReference type="EMBL" id="AZIL01000373">
    <property type="protein sequence ID" value="EWM27828.1"/>
    <property type="molecule type" value="Genomic_DNA"/>
</dbReference>
<dbReference type="GO" id="GO:0005737">
    <property type="term" value="C:cytoplasm"/>
    <property type="evidence" value="ECO:0007669"/>
    <property type="project" value="TreeGrafter"/>
</dbReference>
<keyword evidence="2" id="KW-0210">Decarboxylase</keyword>
<dbReference type="InterPro" id="IPR032465">
    <property type="entry name" value="ACMSD"/>
</dbReference>
<feature type="domain" description="Amidohydrolase-related" evidence="3">
    <location>
        <begin position="66"/>
        <end position="333"/>
    </location>
</feature>
<dbReference type="SUPFAM" id="SSF51556">
    <property type="entry name" value="Metallo-dependent hydrolases"/>
    <property type="match status" value="1"/>
</dbReference>
<dbReference type="PANTHER" id="PTHR21240">
    <property type="entry name" value="2-AMINO-3-CARBOXYLMUCONATE-6-SEMIALDEHYDE DECARBOXYLASE"/>
    <property type="match status" value="1"/>
</dbReference>
<dbReference type="InterPro" id="IPR032466">
    <property type="entry name" value="Metal_Hydrolase"/>
</dbReference>
<dbReference type="Pfam" id="PF04909">
    <property type="entry name" value="Amidohydro_2"/>
    <property type="match status" value="1"/>
</dbReference>
<keyword evidence="1 2" id="KW-0456">Lyase</keyword>
<name>W7TWC5_9STRA</name>
<evidence type="ECO:0000259" key="3">
    <source>
        <dbReference type="Pfam" id="PF04909"/>
    </source>
</evidence>
<protein>
    <submittedName>
        <fullName evidence="4">Amidohydrolase 2</fullName>
    </submittedName>
</protein>
<dbReference type="GO" id="GO:0016831">
    <property type="term" value="F:carboxy-lyase activity"/>
    <property type="evidence" value="ECO:0007669"/>
    <property type="project" value="UniProtKB-KW"/>
</dbReference>
<dbReference type="Proteomes" id="UP000019335">
    <property type="component" value="Chromosome 6"/>
</dbReference>
<organism evidence="4 5">
    <name type="scientific">Nannochloropsis gaditana</name>
    <dbReference type="NCBI Taxonomy" id="72520"/>
    <lineage>
        <taxon>Eukaryota</taxon>
        <taxon>Sar</taxon>
        <taxon>Stramenopiles</taxon>
        <taxon>Ochrophyta</taxon>
        <taxon>Eustigmatophyceae</taxon>
        <taxon>Eustigmatales</taxon>
        <taxon>Monodopsidaceae</taxon>
        <taxon>Nannochloropsis</taxon>
    </lineage>
</organism>
<keyword evidence="5" id="KW-1185">Reference proteome</keyword>
<sequence>MTVCTSYIHILGMGSSAPSTGIVDAYTHYAPLALAKYLQEDCNDGMPLVFAKLFERIPLLTDVSARLAFMDTHKIDVHVLVPLPWLEVVPACHTNKERALEACKRANNEMAAVVQSHSTRFLGVALLPTGHLKGPGKEDEEEGASHEKDGMDILMEAYKHAVETCSLDGVALFVGPLSSPLDHPGFEALWKRCEEDGVPVWLHPNRPQFYPDYEAYRGKGGSLHQIWNTLGWVYDTSVAMVHMVMAGVFQRYPNLKVVTHHHGGMIPFFTDRFITQSQNFDDTEGLALLDDMKKFYCDTATFGLAPLNIRQALEFFESGRVLFGTDTPMDMAEPGSFTSTSKGGVLQCGAAQDVMDKIWGQNFWVMMEKRLELKKAHNMEVKGNVDTIDHTREKARVSDSSTS</sequence>
<accession>W7TWC5</accession>
<dbReference type="InterPro" id="IPR006680">
    <property type="entry name" value="Amidohydro-rel"/>
</dbReference>
<dbReference type="GO" id="GO:0016787">
    <property type="term" value="F:hydrolase activity"/>
    <property type="evidence" value="ECO:0007669"/>
    <property type="project" value="UniProtKB-KW"/>
</dbReference>
<evidence type="ECO:0000256" key="2">
    <source>
        <dbReference type="RuleBase" id="RU366045"/>
    </source>
</evidence>
<dbReference type="OrthoDB" id="191270at2759"/>